<protein>
    <submittedName>
        <fullName evidence="1">Uncharacterized protein</fullName>
    </submittedName>
</protein>
<organism evidence="1">
    <name type="scientific">uncultured Desulfovibrio sp</name>
    <dbReference type="NCBI Taxonomy" id="167968"/>
    <lineage>
        <taxon>Bacteria</taxon>
        <taxon>Pseudomonadati</taxon>
        <taxon>Thermodesulfobacteriota</taxon>
        <taxon>Desulfovibrionia</taxon>
        <taxon>Desulfovibrionales</taxon>
        <taxon>Desulfovibrionaceae</taxon>
        <taxon>Desulfovibrio</taxon>
        <taxon>environmental samples</taxon>
    </lineage>
</organism>
<accession>A0A212L098</accession>
<sequence>MVEEWSKNLPAARWLEHFNIQIVYADEMLWPCEATRSKAREIGLGGFSPPLRDNLIAKLL</sequence>
<reference evidence="1" key="1">
    <citation type="submission" date="2016-08" db="EMBL/GenBank/DDBJ databases">
        <authorList>
            <person name="Seilhamer J.J."/>
        </authorList>
    </citation>
    <scope>NUCLEOTIDE SEQUENCE</scope>
    <source>
        <strain evidence="1">86-1</strain>
    </source>
</reference>
<name>A0A212L098_9BACT</name>
<dbReference type="AlphaFoldDB" id="A0A212L098"/>
<evidence type="ECO:0000313" key="1">
    <source>
        <dbReference type="EMBL" id="SCM70952.1"/>
    </source>
</evidence>
<proteinExistence type="predicted"/>
<dbReference type="EMBL" id="FMJC01000001">
    <property type="protein sequence ID" value="SCM70952.1"/>
    <property type="molecule type" value="Genomic_DNA"/>
</dbReference>
<gene>
    <name evidence="1" type="ORF">KL86DES1_10739</name>
</gene>